<keyword evidence="1" id="KW-0175">Coiled coil</keyword>
<keyword evidence="4" id="KW-1185">Reference proteome</keyword>
<gene>
    <name evidence="3" type="ORF">G2W53_027307</name>
</gene>
<evidence type="ECO:0000313" key="4">
    <source>
        <dbReference type="Proteomes" id="UP000634136"/>
    </source>
</evidence>
<dbReference type="EMBL" id="JAAIUW010000008">
    <property type="protein sequence ID" value="KAF7821852.1"/>
    <property type="molecule type" value="Genomic_DNA"/>
</dbReference>
<dbReference type="AlphaFoldDB" id="A0A834TIH6"/>
<feature type="compositionally biased region" description="Polar residues" evidence="2">
    <location>
        <begin position="72"/>
        <end position="81"/>
    </location>
</feature>
<proteinExistence type="predicted"/>
<sequence length="81" mass="8997">MNFSNPNLELQNEVSQLQSKLHTSNSRVESLEAAMIFMFKKYEGHVPPEFAHLQTPLVPDEGSGQLSPKVASRSTPSLNND</sequence>
<comment type="caution">
    <text evidence="3">The sequence shown here is derived from an EMBL/GenBank/DDBJ whole genome shotgun (WGS) entry which is preliminary data.</text>
</comment>
<organism evidence="3 4">
    <name type="scientific">Senna tora</name>
    <dbReference type="NCBI Taxonomy" id="362788"/>
    <lineage>
        <taxon>Eukaryota</taxon>
        <taxon>Viridiplantae</taxon>
        <taxon>Streptophyta</taxon>
        <taxon>Embryophyta</taxon>
        <taxon>Tracheophyta</taxon>
        <taxon>Spermatophyta</taxon>
        <taxon>Magnoliopsida</taxon>
        <taxon>eudicotyledons</taxon>
        <taxon>Gunneridae</taxon>
        <taxon>Pentapetalae</taxon>
        <taxon>rosids</taxon>
        <taxon>fabids</taxon>
        <taxon>Fabales</taxon>
        <taxon>Fabaceae</taxon>
        <taxon>Caesalpinioideae</taxon>
        <taxon>Cassia clade</taxon>
        <taxon>Senna</taxon>
    </lineage>
</organism>
<evidence type="ECO:0000256" key="1">
    <source>
        <dbReference type="SAM" id="Coils"/>
    </source>
</evidence>
<dbReference type="Proteomes" id="UP000634136">
    <property type="component" value="Unassembled WGS sequence"/>
</dbReference>
<reference evidence="3" key="1">
    <citation type="submission" date="2020-09" db="EMBL/GenBank/DDBJ databases">
        <title>Genome-Enabled Discovery of Anthraquinone Biosynthesis in Senna tora.</title>
        <authorList>
            <person name="Kang S.-H."/>
            <person name="Pandey R.P."/>
            <person name="Lee C.-M."/>
            <person name="Sim J.-S."/>
            <person name="Jeong J.-T."/>
            <person name="Choi B.-S."/>
            <person name="Jung M."/>
            <person name="Ginzburg D."/>
            <person name="Zhao K."/>
            <person name="Won S.Y."/>
            <person name="Oh T.-J."/>
            <person name="Yu Y."/>
            <person name="Kim N.-H."/>
            <person name="Lee O.R."/>
            <person name="Lee T.-H."/>
            <person name="Bashyal P."/>
            <person name="Kim T.-S."/>
            <person name="Lee W.-H."/>
            <person name="Kawkins C."/>
            <person name="Kim C.-K."/>
            <person name="Kim J.S."/>
            <person name="Ahn B.O."/>
            <person name="Rhee S.Y."/>
            <person name="Sohng J.K."/>
        </authorList>
    </citation>
    <scope>NUCLEOTIDE SEQUENCE</scope>
    <source>
        <tissue evidence="3">Leaf</tissue>
    </source>
</reference>
<feature type="coiled-coil region" evidence="1">
    <location>
        <begin position="7"/>
        <end position="34"/>
    </location>
</feature>
<protein>
    <submittedName>
        <fullName evidence="3">Uncharacterized protein</fullName>
    </submittedName>
</protein>
<evidence type="ECO:0000313" key="3">
    <source>
        <dbReference type="EMBL" id="KAF7821852.1"/>
    </source>
</evidence>
<accession>A0A834TIH6</accession>
<feature type="region of interest" description="Disordered" evidence="2">
    <location>
        <begin position="53"/>
        <end position="81"/>
    </location>
</feature>
<evidence type="ECO:0000256" key="2">
    <source>
        <dbReference type="SAM" id="MobiDB-lite"/>
    </source>
</evidence>
<name>A0A834TIH6_9FABA</name>